<reference evidence="1 2" key="1">
    <citation type="submission" date="2020-01" db="EMBL/GenBank/DDBJ databases">
        <authorList>
            <consortium name="DOE Joint Genome Institute"/>
            <person name="Haridas S."/>
            <person name="Albert R."/>
            <person name="Binder M."/>
            <person name="Bloem J."/>
            <person name="Labutti K."/>
            <person name="Salamov A."/>
            <person name="Andreopoulos B."/>
            <person name="Baker S.E."/>
            <person name="Barry K."/>
            <person name="Bills G."/>
            <person name="Bluhm B.H."/>
            <person name="Cannon C."/>
            <person name="Castanera R."/>
            <person name="Culley D.E."/>
            <person name="Daum C."/>
            <person name="Ezra D."/>
            <person name="Gonzalez J.B."/>
            <person name="Henrissat B."/>
            <person name="Kuo A."/>
            <person name="Liang C."/>
            <person name="Lipzen A."/>
            <person name="Lutzoni F."/>
            <person name="Magnuson J."/>
            <person name="Mondo S."/>
            <person name="Nolan M."/>
            <person name="Ohm R."/>
            <person name="Pangilinan J."/>
            <person name="Park H.-J.H."/>
            <person name="Ramirez L."/>
            <person name="Alfaro M."/>
            <person name="Sun H."/>
            <person name="Tritt A."/>
            <person name="Yoshinaga Y."/>
            <person name="Zwiers L.-H.L."/>
            <person name="Turgeon B.G."/>
            <person name="Goodwin S.B."/>
            <person name="Spatafora J.W."/>
            <person name="Crous P.W."/>
            <person name="Grigoriev I.V."/>
        </authorList>
    </citation>
    <scope>NUCLEOTIDE SEQUENCE [LARGE SCALE GENOMIC DNA]</scope>
    <source>
        <strain evidence="1 2">CBS 611.86</strain>
    </source>
</reference>
<protein>
    <submittedName>
        <fullName evidence="1">Uncharacterized protein</fullName>
    </submittedName>
</protein>
<dbReference type="Proteomes" id="UP000481861">
    <property type="component" value="Unassembled WGS sequence"/>
</dbReference>
<gene>
    <name evidence="1" type="ORF">BDV95DRAFT_593650</name>
</gene>
<proteinExistence type="predicted"/>
<accession>A0A7C8M6S4</accession>
<evidence type="ECO:0000313" key="1">
    <source>
        <dbReference type="EMBL" id="KAF2872240.1"/>
    </source>
</evidence>
<comment type="caution">
    <text evidence="1">The sequence shown here is derived from an EMBL/GenBank/DDBJ whole genome shotgun (WGS) entry which is preliminary data.</text>
</comment>
<keyword evidence="2" id="KW-1185">Reference proteome</keyword>
<dbReference type="EMBL" id="JAADJZ010000009">
    <property type="protein sequence ID" value="KAF2872240.1"/>
    <property type="molecule type" value="Genomic_DNA"/>
</dbReference>
<sequence length="151" mass="15664">MLLCRVAVLCPAAARFVDPDLVLDACLLRGKQTGDAAITRMQRMQRSYAAVRYGDLVLVVDACLVRGEQTGDAAVRYDDLVRVVDASRVTSGRRHRAAGGIGIAVAIASERRQQELAVTHLGGEGVELGVDGGGVLGLDSGEVGDCGGDGG</sequence>
<dbReference type="AlphaFoldDB" id="A0A7C8M6S4"/>
<organism evidence="1 2">
    <name type="scientific">Massariosphaeria phaeospora</name>
    <dbReference type="NCBI Taxonomy" id="100035"/>
    <lineage>
        <taxon>Eukaryota</taxon>
        <taxon>Fungi</taxon>
        <taxon>Dikarya</taxon>
        <taxon>Ascomycota</taxon>
        <taxon>Pezizomycotina</taxon>
        <taxon>Dothideomycetes</taxon>
        <taxon>Pleosporomycetidae</taxon>
        <taxon>Pleosporales</taxon>
        <taxon>Pleosporales incertae sedis</taxon>
        <taxon>Massariosphaeria</taxon>
    </lineage>
</organism>
<evidence type="ECO:0000313" key="2">
    <source>
        <dbReference type="Proteomes" id="UP000481861"/>
    </source>
</evidence>
<name>A0A7C8M6S4_9PLEO</name>